<keyword evidence="4 7" id="KW-0812">Transmembrane</keyword>
<feature type="transmembrane region" description="Helical" evidence="7">
    <location>
        <begin position="272"/>
        <end position="292"/>
    </location>
</feature>
<dbReference type="PANTHER" id="PTHR23517:SF3">
    <property type="entry name" value="INTEGRAL MEMBRANE TRANSPORT PROTEIN"/>
    <property type="match status" value="1"/>
</dbReference>
<evidence type="ECO:0000256" key="7">
    <source>
        <dbReference type="SAM" id="Phobius"/>
    </source>
</evidence>
<reference evidence="8" key="1">
    <citation type="submission" date="2023-01" db="EMBL/GenBank/DDBJ databases">
        <title>Vibrio sp. CB1-14 genome sequencing.</title>
        <authorList>
            <person name="Otstavnykh N."/>
            <person name="Isaeva M."/>
            <person name="Meleshko D."/>
        </authorList>
    </citation>
    <scope>NUCLEOTIDE SEQUENCE</scope>
    <source>
        <strain evidence="8">CB1-14</strain>
    </source>
</reference>
<feature type="transmembrane region" description="Helical" evidence="7">
    <location>
        <begin position="161"/>
        <end position="183"/>
    </location>
</feature>
<dbReference type="AlphaFoldDB" id="A0AAU8BF92"/>
<evidence type="ECO:0008006" key="9">
    <source>
        <dbReference type="Google" id="ProtNLM"/>
    </source>
</evidence>
<feature type="transmembrane region" description="Helical" evidence="7">
    <location>
        <begin position="134"/>
        <end position="155"/>
    </location>
</feature>
<dbReference type="PANTHER" id="PTHR23517">
    <property type="entry name" value="RESISTANCE PROTEIN MDTM, PUTATIVE-RELATED-RELATED"/>
    <property type="match status" value="1"/>
</dbReference>
<evidence type="ECO:0000256" key="3">
    <source>
        <dbReference type="ARBA" id="ARBA00022475"/>
    </source>
</evidence>
<sequence length="400" mass="42875">MQKNSLWQFSQASMGIVQWIGVAIIIAPVILSRTGSAILVGQVMLILGLVGLIAPLLGAMADRFSWHRQLHFFALTCHCIALLLLLWASQTVWYYWLIAILVGLGSNLILILNPTFALKLNTRPAMQTRALKRLFQIQMLGVAIAGVSVGTLNYFGLSQTVQIVSLIVFDFALLILIAIAPPADINFELAHDEEAVSQTRKPSAAIWFGFVLCVALSMFIGSNMVELGPVIIEQAFGVSVASSAFGMAIAAMVTLVSLAPAGKWMEKHGSQALWLVTILINLFVAAVMWGMYGNHVVTILPLSLILLSIINGAWNDISIAALADQISPYSPATSQGYMAAAVSLGFSAGTYCVGVLIDAKNILGVMNFLLISGVVITVLALIIIGLRRKQQAVVATSSHS</sequence>
<feature type="transmembrane region" description="Helical" evidence="7">
    <location>
        <begin position="93"/>
        <end position="113"/>
    </location>
</feature>
<keyword evidence="3" id="KW-1003">Cell membrane</keyword>
<feature type="transmembrane region" description="Helical" evidence="7">
    <location>
        <begin position="37"/>
        <end position="58"/>
    </location>
</feature>
<feature type="transmembrane region" description="Helical" evidence="7">
    <location>
        <begin position="363"/>
        <end position="386"/>
    </location>
</feature>
<feature type="transmembrane region" description="Helical" evidence="7">
    <location>
        <begin position="204"/>
        <end position="224"/>
    </location>
</feature>
<name>A0AAU8BF92_9VIBR</name>
<dbReference type="EMBL" id="CP115920">
    <property type="protein sequence ID" value="XCD15010.1"/>
    <property type="molecule type" value="Genomic_DNA"/>
</dbReference>
<dbReference type="KEGG" id="vck:PG915_10420"/>
<dbReference type="GO" id="GO:0005886">
    <property type="term" value="C:plasma membrane"/>
    <property type="evidence" value="ECO:0007669"/>
    <property type="project" value="UniProtKB-SubCell"/>
</dbReference>
<keyword evidence="6 7" id="KW-0472">Membrane</keyword>
<dbReference type="SUPFAM" id="SSF103473">
    <property type="entry name" value="MFS general substrate transporter"/>
    <property type="match status" value="1"/>
</dbReference>
<feature type="transmembrane region" description="Helical" evidence="7">
    <location>
        <begin position="335"/>
        <end position="357"/>
    </location>
</feature>
<evidence type="ECO:0000313" key="8">
    <source>
        <dbReference type="EMBL" id="XCD15010.1"/>
    </source>
</evidence>
<comment type="subcellular location">
    <subcellularLocation>
        <location evidence="1">Cell membrane</location>
        <topology evidence="1">Multi-pass membrane protein</topology>
    </subcellularLocation>
</comment>
<evidence type="ECO:0000256" key="2">
    <source>
        <dbReference type="ARBA" id="ARBA00022448"/>
    </source>
</evidence>
<evidence type="ECO:0000256" key="6">
    <source>
        <dbReference type="ARBA" id="ARBA00023136"/>
    </source>
</evidence>
<feature type="transmembrane region" description="Helical" evidence="7">
    <location>
        <begin position="70"/>
        <end position="87"/>
    </location>
</feature>
<keyword evidence="5 7" id="KW-1133">Transmembrane helix</keyword>
<evidence type="ECO:0000256" key="1">
    <source>
        <dbReference type="ARBA" id="ARBA00004651"/>
    </source>
</evidence>
<feature type="transmembrane region" description="Helical" evidence="7">
    <location>
        <begin position="12"/>
        <end position="31"/>
    </location>
</feature>
<protein>
    <recommendedName>
        <fullName evidence="9">MFS transporter</fullName>
    </recommendedName>
</protein>
<dbReference type="Gene3D" id="1.20.1250.20">
    <property type="entry name" value="MFS general substrate transporter like domains"/>
    <property type="match status" value="2"/>
</dbReference>
<gene>
    <name evidence="8" type="ORF">PG915_10420</name>
</gene>
<evidence type="ECO:0000256" key="4">
    <source>
        <dbReference type="ARBA" id="ARBA00022692"/>
    </source>
</evidence>
<dbReference type="InterPro" id="IPR036259">
    <property type="entry name" value="MFS_trans_sf"/>
</dbReference>
<proteinExistence type="predicted"/>
<organism evidence="8">
    <name type="scientific">Vibrio chaetopteri</name>
    <dbReference type="NCBI Taxonomy" id="3016528"/>
    <lineage>
        <taxon>Bacteria</taxon>
        <taxon>Pseudomonadati</taxon>
        <taxon>Pseudomonadota</taxon>
        <taxon>Gammaproteobacteria</taxon>
        <taxon>Vibrionales</taxon>
        <taxon>Vibrionaceae</taxon>
        <taxon>Vibrio</taxon>
    </lineage>
</organism>
<accession>A0AAU8BF92</accession>
<feature type="transmembrane region" description="Helical" evidence="7">
    <location>
        <begin position="236"/>
        <end position="260"/>
    </location>
</feature>
<evidence type="ECO:0000256" key="5">
    <source>
        <dbReference type="ARBA" id="ARBA00022989"/>
    </source>
</evidence>
<dbReference type="RefSeq" id="WP_353496473.1">
    <property type="nucleotide sequence ID" value="NZ_CP115920.1"/>
</dbReference>
<keyword evidence="2" id="KW-0813">Transport</keyword>
<dbReference type="InterPro" id="IPR050171">
    <property type="entry name" value="MFS_Transporters"/>
</dbReference>
<feature type="transmembrane region" description="Helical" evidence="7">
    <location>
        <begin position="298"/>
        <end position="323"/>
    </location>
</feature>